<proteinExistence type="predicted"/>
<name>A0A4Y2JA32_ARAVE</name>
<dbReference type="PANTHER" id="PTHR24559">
    <property type="entry name" value="TRANSPOSON TY3-I GAG-POL POLYPROTEIN"/>
    <property type="match status" value="1"/>
</dbReference>
<dbReference type="EMBL" id="BGPR01003340">
    <property type="protein sequence ID" value="GBM86804.1"/>
    <property type="molecule type" value="Genomic_DNA"/>
</dbReference>
<dbReference type="CDD" id="cd01647">
    <property type="entry name" value="RT_LTR"/>
    <property type="match status" value="1"/>
</dbReference>
<reference evidence="2 3" key="1">
    <citation type="journal article" date="2019" name="Sci. Rep.">
        <title>Orb-weaving spider Araneus ventricosus genome elucidates the spidroin gene catalogue.</title>
        <authorList>
            <person name="Kono N."/>
            <person name="Nakamura H."/>
            <person name="Ohtoshi R."/>
            <person name="Moran D.A.P."/>
            <person name="Shinohara A."/>
            <person name="Yoshida Y."/>
            <person name="Fujiwara M."/>
            <person name="Mori M."/>
            <person name="Tomita M."/>
            <person name="Arakawa K."/>
        </authorList>
    </citation>
    <scope>NUCLEOTIDE SEQUENCE [LARGE SCALE GENOMIC DNA]</scope>
</reference>
<evidence type="ECO:0000313" key="2">
    <source>
        <dbReference type="EMBL" id="GBM86804.1"/>
    </source>
</evidence>
<dbReference type="OrthoDB" id="6429476at2759"/>
<protein>
    <submittedName>
        <fullName evidence="2">Transposon Ty3-I Gag-Pol polyprotein</fullName>
    </submittedName>
</protein>
<comment type="caution">
    <text evidence="2">The sequence shown here is derived from an EMBL/GenBank/DDBJ whole genome shotgun (WGS) entry which is preliminary data.</text>
</comment>
<feature type="domain" description="Reverse transcriptase" evidence="1">
    <location>
        <begin position="82"/>
        <end position="210"/>
    </location>
</feature>
<dbReference type="PANTHER" id="PTHR24559:SF444">
    <property type="entry name" value="REVERSE TRANSCRIPTASE DOMAIN-CONTAINING PROTEIN"/>
    <property type="match status" value="1"/>
</dbReference>
<keyword evidence="3" id="KW-1185">Reference proteome</keyword>
<dbReference type="Pfam" id="PF00078">
    <property type="entry name" value="RVT_1"/>
    <property type="match status" value="1"/>
</dbReference>
<dbReference type="Gene3D" id="3.10.10.10">
    <property type="entry name" value="HIV Type 1 Reverse Transcriptase, subunit A, domain 1"/>
    <property type="match status" value="1"/>
</dbReference>
<accession>A0A4Y2JA32</accession>
<evidence type="ECO:0000313" key="3">
    <source>
        <dbReference type="Proteomes" id="UP000499080"/>
    </source>
</evidence>
<dbReference type="InterPro" id="IPR053134">
    <property type="entry name" value="RNA-dir_DNA_polymerase"/>
</dbReference>
<organism evidence="2 3">
    <name type="scientific">Araneus ventricosus</name>
    <name type="common">Orbweaver spider</name>
    <name type="synonym">Epeira ventricosa</name>
    <dbReference type="NCBI Taxonomy" id="182803"/>
    <lineage>
        <taxon>Eukaryota</taxon>
        <taxon>Metazoa</taxon>
        <taxon>Ecdysozoa</taxon>
        <taxon>Arthropoda</taxon>
        <taxon>Chelicerata</taxon>
        <taxon>Arachnida</taxon>
        <taxon>Araneae</taxon>
        <taxon>Araneomorphae</taxon>
        <taxon>Entelegynae</taxon>
        <taxon>Araneoidea</taxon>
        <taxon>Araneidae</taxon>
        <taxon>Araneus</taxon>
    </lineage>
</organism>
<evidence type="ECO:0000259" key="1">
    <source>
        <dbReference type="Pfam" id="PF00078"/>
    </source>
</evidence>
<dbReference type="Gene3D" id="3.30.70.270">
    <property type="match status" value="1"/>
</dbReference>
<dbReference type="InterPro" id="IPR043502">
    <property type="entry name" value="DNA/RNA_pol_sf"/>
</dbReference>
<dbReference type="Proteomes" id="UP000499080">
    <property type="component" value="Unassembled WGS sequence"/>
</dbReference>
<dbReference type="InterPro" id="IPR043128">
    <property type="entry name" value="Rev_trsase/Diguanyl_cyclase"/>
</dbReference>
<gene>
    <name evidence="2" type="primary">TY3B-I_316</name>
    <name evidence="2" type="ORF">AVEN_169401_1</name>
</gene>
<dbReference type="SUPFAM" id="SSF56672">
    <property type="entry name" value="DNA/RNA polymerases"/>
    <property type="match status" value="1"/>
</dbReference>
<sequence>MLTRMMALAGDTVGEPLLKYLWLGRLINSTETILSALKATVQTVLSRPRRISPEMLKIARQEFKFSICQGKLFPFESPLQVVKKSNGEWRPCGDYHRLNAITIPDRNPVPHIQECTQKVFNKTNFSTLDLMRAYHQSLVNPADVPKTSITTLFGLVEYVFMSFGLYYGGQTFQYYIHQVLFNLDFCVPNFDDVLIASNNAEEHKQHSKQIF</sequence>
<dbReference type="AlphaFoldDB" id="A0A4Y2JA32"/>
<dbReference type="GO" id="GO:0071897">
    <property type="term" value="P:DNA biosynthetic process"/>
    <property type="evidence" value="ECO:0007669"/>
    <property type="project" value="UniProtKB-ARBA"/>
</dbReference>
<dbReference type="InterPro" id="IPR000477">
    <property type="entry name" value="RT_dom"/>
</dbReference>